<dbReference type="AlphaFoldDB" id="A0AAW3ZJE4"/>
<dbReference type="Gene3D" id="3.20.20.70">
    <property type="entry name" value="Aldolase class I"/>
    <property type="match status" value="1"/>
</dbReference>
<dbReference type="InterPro" id="IPR011343">
    <property type="entry name" value="DeoC"/>
</dbReference>
<accession>A0AAW3ZJE4</accession>
<dbReference type="InterPro" id="IPR013785">
    <property type="entry name" value="Aldolase_TIM"/>
</dbReference>
<dbReference type="GO" id="GO:0004139">
    <property type="term" value="F:deoxyribose-phosphate aldolase activity"/>
    <property type="evidence" value="ECO:0007669"/>
    <property type="project" value="UniProtKB-UniRule"/>
</dbReference>
<evidence type="ECO:0000313" key="8">
    <source>
        <dbReference type="EMBL" id="MBD8526200.1"/>
    </source>
</evidence>
<keyword evidence="5" id="KW-0704">Schiff base</keyword>
<dbReference type="RefSeq" id="WP_192029620.1">
    <property type="nucleotide sequence ID" value="NZ_JACYTR010000018.1"/>
</dbReference>
<dbReference type="Proteomes" id="UP000613768">
    <property type="component" value="Unassembled WGS sequence"/>
</dbReference>
<evidence type="ECO:0000256" key="2">
    <source>
        <dbReference type="ARBA" id="ARBA00009473"/>
    </source>
</evidence>
<dbReference type="GO" id="GO:0016052">
    <property type="term" value="P:carbohydrate catabolic process"/>
    <property type="evidence" value="ECO:0007669"/>
    <property type="project" value="TreeGrafter"/>
</dbReference>
<comment type="caution">
    <text evidence="8">The sequence shown here is derived from an EMBL/GenBank/DDBJ whole genome shotgun (WGS) entry which is preliminary data.</text>
</comment>
<gene>
    <name evidence="8" type="primary">deoC</name>
    <name evidence="8" type="ORF">IFO71_10670</name>
</gene>
<evidence type="ECO:0000256" key="1">
    <source>
        <dbReference type="ARBA" id="ARBA00004816"/>
    </source>
</evidence>
<dbReference type="PANTHER" id="PTHR10889">
    <property type="entry name" value="DEOXYRIBOSE-PHOSPHATE ALDOLASE"/>
    <property type="match status" value="1"/>
</dbReference>
<sequence length="256" mass="27293">MKLTPDELRQLLACIDLTSLNEDDDPARIEWLCRQAAEAPTPPAALCVYPEYVWMARQRLKDLGLAQVALASVANFPDGSVDALRVARECHRLRSAGADEIDVVLPYRALLGGDTAGYSAVARAAREAAGDCRLKCILETGELGQAERIAEAAQLALDAGADFLKTSTGKVRVNATPEAAEILLSAIAAHPRRCGFKAAGGIRSVDEAERYVDLARRLLGAQAFDPARFRIGASALFDQVLVALGESAQGTGRGSY</sequence>
<dbReference type="GO" id="GO:0005737">
    <property type="term" value="C:cytoplasm"/>
    <property type="evidence" value="ECO:0007669"/>
    <property type="project" value="InterPro"/>
</dbReference>
<dbReference type="EC" id="4.1.2.4" evidence="3 7"/>
<dbReference type="Pfam" id="PF01791">
    <property type="entry name" value="DeoC"/>
    <property type="match status" value="1"/>
</dbReference>
<comment type="similarity">
    <text evidence="2">Belongs to the DeoC/FbaB aldolase family. DeoC type 2 subfamily.</text>
</comment>
<reference evidence="8 9" key="1">
    <citation type="submission" date="2020-09" db="EMBL/GenBank/DDBJ databases">
        <title>Pseudoxanthomonas sp. CAU 1598 isolated from sand of Yaerae Beach.</title>
        <authorList>
            <person name="Kim W."/>
        </authorList>
    </citation>
    <scope>NUCLEOTIDE SEQUENCE [LARGE SCALE GENOMIC DNA]</scope>
    <source>
        <strain evidence="8 9">CAU 1598</strain>
    </source>
</reference>
<comment type="pathway">
    <text evidence="1">Carbohydrate degradation; 2-deoxy-D-ribose 1-phosphate degradation; D-glyceraldehyde 3-phosphate and acetaldehyde from 2-deoxy-alpha-D-ribose 1-phosphate: step 2/2.</text>
</comment>
<evidence type="ECO:0000256" key="3">
    <source>
        <dbReference type="ARBA" id="ARBA00012515"/>
    </source>
</evidence>
<dbReference type="GO" id="GO:0009264">
    <property type="term" value="P:deoxyribonucleotide catabolic process"/>
    <property type="evidence" value="ECO:0007669"/>
    <property type="project" value="UniProtKB-UniRule"/>
</dbReference>
<proteinExistence type="inferred from homology"/>
<comment type="catalytic activity">
    <reaction evidence="6">
        <text>2-deoxy-D-ribose 5-phosphate = D-glyceraldehyde 3-phosphate + acetaldehyde</text>
        <dbReference type="Rhea" id="RHEA:12821"/>
        <dbReference type="ChEBI" id="CHEBI:15343"/>
        <dbReference type="ChEBI" id="CHEBI:59776"/>
        <dbReference type="ChEBI" id="CHEBI:62877"/>
        <dbReference type="EC" id="4.1.2.4"/>
    </reaction>
</comment>
<dbReference type="SMART" id="SM01133">
    <property type="entry name" value="DeoC"/>
    <property type="match status" value="1"/>
</dbReference>
<evidence type="ECO:0000256" key="5">
    <source>
        <dbReference type="ARBA" id="ARBA00023270"/>
    </source>
</evidence>
<evidence type="ECO:0000256" key="7">
    <source>
        <dbReference type="NCBIfam" id="TIGR00126"/>
    </source>
</evidence>
<dbReference type="InterPro" id="IPR002915">
    <property type="entry name" value="DeoC/FbaB/LacD_aldolase"/>
</dbReference>
<keyword evidence="4 8" id="KW-0456">Lyase</keyword>
<dbReference type="NCBIfam" id="TIGR00126">
    <property type="entry name" value="deoC"/>
    <property type="match status" value="1"/>
</dbReference>
<dbReference type="EMBL" id="JACYTR010000018">
    <property type="protein sequence ID" value="MBD8526200.1"/>
    <property type="molecule type" value="Genomic_DNA"/>
</dbReference>
<dbReference type="SUPFAM" id="SSF51569">
    <property type="entry name" value="Aldolase"/>
    <property type="match status" value="1"/>
</dbReference>
<organism evidence="8 9">
    <name type="scientific">Pseudomarimonas arenosa</name>
    <dbReference type="NCBI Taxonomy" id="2774145"/>
    <lineage>
        <taxon>Bacteria</taxon>
        <taxon>Pseudomonadati</taxon>
        <taxon>Pseudomonadota</taxon>
        <taxon>Gammaproteobacteria</taxon>
        <taxon>Lysobacterales</taxon>
        <taxon>Lysobacteraceae</taxon>
        <taxon>Pseudomarimonas</taxon>
    </lineage>
</organism>
<evidence type="ECO:0000256" key="4">
    <source>
        <dbReference type="ARBA" id="ARBA00023239"/>
    </source>
</evidence>
<dbReference type="PIRSF" id="PIRSF001357">
    <property type="entry name" value="DeoC"/>
    <property type="match status" value="1"/>
</dbReference>
<protein>
    <recommendedName>
        <fullName evidence="3 7">Deoxyribose-phosphate aldolase</fullName>
        <ecNumber evidence="3 7">4.1.2.4</ecNumber>
    </recommendedName>
</protein>
<dbReference type="PANTHER" id="PTHR10889:SF3">
    <property type="entry name" value="DEOXYRIBOSE-PHOSPHATE ALDOLASE"/>
    <property type="match status" value="1"/>
</dbReference>
<keyword evidence="9" id="KW-1185">Reference proteome</keyword>
<evidence type="ECO:0000256" key="6">
    <source>
        <dbReference type="ARBA" id="ARBA00048791"/>
    </source>
</evidence>
<evidence type="ECO:0000313" key="9">
    <source>
        <dbReference type="Proteomes" id="UP000613768"/>
    </source>
</evidence>
<name>A0AAW3ZJE4_9GAMM</name>